<sequence>MNIFITGGTGFIGTPLVERLAKDRTNKLLVLSRRSQPRQPRVTYLRGDLDDIGRWKGQLMRFKPTVAVHLAWEGIPDYSAPTSIKNLTASLRLLDVLAGAGCKKVICAGSSWEKGFQAPRAEQRPPERTLAFVAAKQALHELGLAMARERNVSFSWARLMFVYGPGQKTSSLIPYLIACAQKNQRPELKNPGAKNDFIYVADVAEALAAIIKKGQPDTTYEIGSGALTTVRDVVRLVFKTYGVPLPAAALKRQPPSASFSGVRADPAVIRGLGWRPKTSLQAGIKKMVDSYASN</sequence>
<dbReference type="PANTHER" id="PTHR43000">
    <property type="entry name" value="DTDP-D-GLUCOSE 4,6-DEHYDRATASE-RELATED"/>
    <property type="match status" value="1"/>
</dbReference>
<evidence type="ECO:0000259" key="2">
    <source>
        <dbReference type="Pfam" id="PF01370"/>
    </source>
</evidence>
<comment type="similarity">
    <text evidence="1">Belongs to the NAD(P)-dependent epimerase/dehydratase family.</text>
</comment>
<dbReference type="STRING" id="1797542.A3J59_03395"/>
<dbReference type="Pfam" id="PF01370">
    <property type="entry name" value="Epimerase"/>
    <property type="match status" value="1"/>
</dbReference>
<dbReference type="AlphaFoldDB" id="A0A1G1YIS0"/>
<comment type="caution">
    <text evidence="3">The sequence shown here is derived from an EMBL/GenBank/DDBJ whole genome shotgun (WGS) entry which is preliminary data.</text>
</comment>
<feature type="domain" description="NAD-dependent epimerase/dehydratase" evidence="2">
    <location>
        <begin position="3"/>
        <end position="223"/>
    </location>
</feature>
<dbReference type="InterPro" id="IPR001509">
    <property type="entry name" value="Epimerase_deHydtase"/>
</dbReference>
<dbReference type="InterPro" id="IPR036291">
    <property type="entry name" value="NAD(P)-bd_dom_sf"/>
</dbReference>
<dbReference type="SUPFAM" id="SSF51735">
    <property type="entry name" value="NAD(P)-binding Rossmann-fold domains"/>
    <property type="match status" value="1"/>
</dbReference>
<gene>
    <name evidence="3" type="ORF">A3J59_03395</name>
</gene>
<protein>
    <recommendedName>
        <fullName evidence="2">NAD-dependent epimerase/dehydratase domain-containing protein</fullName>
    </recommendedName>
</protein>
<proteinExistence type="inferred from homology"/>
<evidence type="ECO:0000256" key="1">
    <source>
        <dbReference type="ARBA" id="ARBA00007637"/>
    </source>
</evidence>
<dbReference type="EMBL" id="MHIL01000008">
    <property type="protein sequence ID" value="OGY52171.1"/>
    <property type="molecule type" value="Genomic_DNA"/>
</dbReference>
<dbReference type="Proteomes" id="UP000177310">
    <property type="component" value="Unassembled WGS sequence"/>
</dbReference>
<evidence type="ECO:0000313" key="4">
    <source>
        <dbReference type="Proteomes" id="UP000177310"/>
    </source>
</evidence>
<name>A0A1G1YIS0_9BACT</name>
<accession>A0A1G1YIS0</accession>
<evidence type="ECO:0000313" key="3">
    <source>
        <dbReference type="EMBL" id="OGY52171.1"/>
    </source>
</evidence>
<reference evidence="3 4" key="1">
    <citation type="journal article" date="2016" name="Nat. Commun.">
        <title>Thousands of microbial genomes shed light on interconnected biogeochemical processes in an aquifer system.</title>
        <authorList>
            <person name="Anantharaman K."/>
            <person name="Brown C.T."/>
            <person name="Hug L.A."/>
            <person name="Sharon I."/>
            <person name="Castelle C.J."/>
            <person name="Probst A.J."/>
            <person name="Thomas B.C."/>
            <person name="Singh A."/>
            <person name="Wilkins M.J."/>
            <person name="Karaoz U."/>
            <person name="Brodie E.L."/>
            <person name="Williams K.H."/>
            <person name="Hubbard S.S."/>
            <person name="Banfield J.F."/>
        </authorList>
    </citation>
    <scope>NUCLEOTIDE SEQUENCE [LARGE SCALE GENOMIC DNA]</scope>
</reference>
<organism evidence="3 4">
    <name type="scientific">Candidatus Buchananbacteria bacterium RIFCSPHIGHO2_02_FULL_56_16</name>
    <dbReference type="NCBI Taxonomy" id="1797542"/>
    <lineage>
        <taxon>Bacteria</taxon>
        <taxon>Candidatus Buchananiibacteriota</taxon>
    </lineage>
</organism>
<dbReference type="Gene3D" id="3.40.50.720">
    <property type="entry name" value="NAD(P)-binding Rossmann-like Domain"/>
    <property type="match status" value="1"/>
</dbReference>